<comment type="caution">
    <text evidence="1">The sequence shown here is derived from an EMBL/GenBank/DDBJ whole genome shotgun (WGS) entry which is preliminary data.</text>
</comment>
<dbReference type="EMBL" id="CM023472">
    <property type="protein sequence ID" value="KAH7959343.1"/>
    <property type="molecule type" value="Genomic_DNA"/>
</dbReference>
<reference evidence="1" key="1">
    <citation type="submission" date="2020-05" db="EMBL/GenBank/DDBJ databases">
        <title>Large-scale comparative analyses of tick genomes elucidate their genetic diversity and vector capacities.</title>
        <authorList>
            <person name="Jia N."/>
            <person name="Wang J."/>
            <person name="Shi W."/>
            <person name="Du L."/>
            <person name="Sun Y."/>
            <person name="Zhan W."/>
            <person name="Jiang J."/>
            <person name="Wang Q."/>
            <person name="Zhang B."/>
            <person name="Ji P."/>
            <person name="Sakyi L.B."/>
            <person name="Cui X."/>
            <person name="Yuan T."/>
            <person name="Jiang B."/>
            <person name="Yang W."/>
            <person name="Lam T.T.-Y."/>
            <person name="Chang Q."/>
            <person name="Ding S."/>
            <person name="Wang X."/>
            <person name="Zhu J."/>
            <person name="Ruan X."/>
            <person name="Zhao L."/>
            <person name="Wei J."/>
            <person name="Que T."/>
            <person name="Du C."/>
            <person name="Cheng J."/>
            <person name="Dai P."/>
            <person name="Han X."/>
            <person name="Huang E."/>
            <person name="Gao Y."/>
            <person name="Liu J."/>
            <person name="Shao H."/>
            <person name="Ye R."/>
            <person name="Li L."/>
            <person name="Wei W."/>
            <person name="Wang X."/>
            <person name="Wang C."/>
            <person name="Yang T."/>
            <person name="Huo Q."/>
            <person name="Li W."/>
            <person name="Guo W."/>
            <person name="Chen H."/>
            <person name="Zhou L."/>
            <person name="Ni X."/>
            <person name="Tian J."/>
            <person name="Zhou Y."/>
            <person name="Sheng Y."/>
            <person name="Liu T."/>
            <person name="Pan Y."/>
            <person name="Xia L."/>
            <person name="Li J."/>
            <person name="Zhao F."/>
            <person name="Cao W."/>
        </authorList>
    </citation>
    <scope>NUCLEOTIDE SEQUENCE</scope>
    <source>
        <strain evidence="1">Dsil-2018</strain>
    </source>
</reference>
<dbReference type="Proteomes" id="UP000821865">
    <property type="component" value="Chromosome 3"/>
</dbReference>
<keyword evidence="2" id="KW-1185">Reference proteome</keyword>
<evidence type="ECO:0000313" key="1">
    <source>
        <dbReference type="EMBL" id="KAH7959343.1"/>
    </source>
</evidence>
<protein>
    <submittedName>
        <fullName evidence="1">Uncharacterized protein</fullName>
    </submittedName>
</protein>
<sequence>MVNWTLFRRHWTGDPADSDLLQHVRNSAMAATIVTRLQIGHPVPDLRQLHLQATRQRAERRAICTAYQDWTIYRRLDAGPSLQQPILAVAVSLGLTKTTLATLPASHFASQPAVPSADPASMVRGAASHNVHHLAWTLDRMAALCNKPFQLHKQTKAFDLSRRHSGPEADGITFQMLRNLADTEKVRLLDCLNAVWSSGQLPESWLTAIVVPILKA</sequence>
<gene>
    <name evidence="1" type="ORF">HPB49_010468</name>
</gene>
<accession>A0ACB8D4M7</accession>
<proteinExistence type="predicted"/>
<organism evidence="1 2">
    <name type="scientific">Dermacentor silvarum</name>
    <name type="common">Tick</name>
    <dbReference type="NCBI Taxonomy" id="543639"/>
    <lineage>
        <taxon>Eukaryota</taxon>
        <taxon>Metazoa</taxon>
        <taxon>Ecdysozoa</taxon>
        <taxon>Arthropoda</taxon>
        <taxon>Chelicerata</taxon>
        <taxon>Arachnida</taxon>
        <taxon>Acari</taxon>
        <taxon>Parasitiformes</taxon>
        <taxon>Ixodida</taxon>
        <taxon>Ixodoidea</taxon>
        <taxon>Ixodidae</taxon>
        <taxon>Rhipicephalinae</taxon>
        <taxon>Dermacentor</taxon>
    </lineage>
</organism>
<evidence type="ECO:0000313" key="2">
    <source>
        <dbReference type="Proteomes" id="UP000821865"/>
    </source>
</evidence>
<name>A0ACB8D4M7_DERSI</name>